<dbReference type="GO" id="GO:0005829">
    <property type="term" value="C:cytosol"/>
    <property type="evidence" value="ECO:0007669"/>
    <property type="project" value="TreeGrafter"/>
</dbReference>
<evidence type="ECO:0000313" key="12">
    <source>
        <dbReference type="EMBL" id="OGZ69386.1"/>
    </source>
</evidence>
<keyword evidence="6 11" id="KW-0808">Transferase</keyword>
<feature type="binding site" evidence="10">
    <location>
        <position position="212"/>
    </location>
    <ligand>
        <name>ATP</name>
        <dbReference type="ChEBI" id="CHEBI:30616"/>
    </ligand>
</feature>
<evidence type="ECO:0000256" key="9">
    <source>
        <dbReference type="ARBA" id="ARBA00022840"/>
    </source>
</evidence>
<sequence length="358" mass="39511">MFKTLKDFDVSAEGGPASGWKDKKVLVRCDFNVPLDVDGGILDDFKIKESLPTIKYLIDKEAKVILMSHLDPENTKLVSPEFTLDNVKDRLSEYLSMEIKKTEDCLGKEAKKEVDELKSGEVLLLENLRFHKGETDNTEEFAKKLAELGDIFINDAFAECHRAYASIVGIPKFLPSGAGLLLEKEIKNLSSVLKDTKRPLLALVGGAKVKTKVKFLENISNFADTVIISGPIKLEMESEHIDFDNEDKIMFPIEGLEDLDVSDKTLGMFLPKILEAKTIIWNGPFGRIEDEEFKKGTLKIANAIIESGAFSVVGGGSTVEFLNKEGIIAKFSHVSTGGGAMLDFFSEEVLPGITALED</sequence>
<dbReference type="InterPro" id="IPR015911">
    <property type="entry name" value="Phosphoglycerate_kinase_CS"/>
</dbReference>
<evidence type="ECO:0000256" key="10">
    <source>
        <dbReference type="PIRSR" id="PIRSR000724-2"/>
    </source>
</evidence>
<dbReference type="PANTHER" id="PTHR11406">
    <property type="entry name" value="PHOSPHOGLYCERATE KINASE"/>
    <property type="match status" value="1"/>
</dbReference>
<dbReference type="PIRSF" id="PIRSF000724">
    <property type="entry name" value="Pgk"/>
    <property type="match status" value="1"/>
</dbReference>
<dbReference type="Proteomes" id="UP000176421">
    <property type="component" value="Unassembled WGS sequence"/>
</dbReference>
<evidence type="ECO:0000256" key="6">
    <source>
        <dbReference type="ARBA" id="ARBA00022679"/>
    </source>
</evidence>
<dbReference type="GO" id="GO:0006096">
    <property type="term" value="P:glycolytic process"/>
    <property type="evidence" value="ECO:0007669"/>
    <property type="project" value="InterPro"/>
</dbReference>
<evidence type="ECO:0000313" key="13">
    <source>
        <dbReference type="Proteomes" id="UP000176421"/>
    </source>
</evidence>
<evidence type="ECO:0000256" key="8">
    <source>
        <dbReference type="ARBA" id="ARBA00022777"/>
    </source>
</evidence>
<dbReference type="EMBL" id="MHOS01000010">
    <property type="protein sequence ID" value="OGZ69386.1"/>
    <property type="molecule type" value="Genomic_DNA"/>
</dbReference>
<evidence type="ECO:0000256" key="7">
    <source>
        <dbReference type="ARBA" id="ARBA00022741"/>
    </source>
</evidence>
<evidence type="ECO:0000256" key="11">
    <source>
        <dbReference type="RuleBase" id="RU000532"/>
    </source>
</evidence>
<evidence type="ECO:0000256" key="3">
    <source>
        <dbReference type="ARBA" id="ARBA00008982"/>
    </source>
</evidence>
<comment type="pathway">
    <text evidence="2">Carbohydrate degradation; glycolysis; pyruvate from D-glyceraldehyde 3-phosphate: step 2/5.</text>
</comment>
<dbReference type="PROSITE" id="PS00111">
    <property type="entry name" value="PGLYCERATE_KINASE"/>
    <property type="match status" value="1"/>
</dbReference>
<comment type="similarity">
    <text evidence="3 11">Belongs to the phosphoglycerate kinase family.</text>
</comment>
<dbReference type="Gene3D" id="3.40.50.1260">
    <property type="entry name" value="Phosphoglycerate kinase, N-terminal domain"/>
    <property type="match status" value="3"/>
</dbReference>
<reference evidence="12 13" key="1">
    <citation type="journal article" date="2016" name="Nat. Commun.">
        <title>Thousands of microbial genomes shed light on interconnected biogeochemical processes in an aquifer system.</title>
        <authorList>
            <person name="Anantharaman K."/>
            <person name="Brown C.T."/>
            <person name="Hug L.A."/>
            <person name="Sharon I."/>
            <person name="Castelle C.J."/>
            <person name="Probst A.J."/>
            <person name="Thomas B.C."/>
            <person name="Singh A."/>
            <person name="Wilkins M.J."/>
            <person name="Karaoz U."/>
            <person name="Brodie E.L."/>
            <person name="Williams K.H."/>
            <person name="Hubbard S.S."/>
            <person name="Banfield J.F."/>
        </authorList>
    </citation>
    <scope>NUCLEOTIDE SEQUENCE [LARGE SCALE GENOMIC DNA]</scope>
</reference>
<dbReference type="GO" id="GO:0043531">
    <property type="term" value="F:ADP binding"/>
    <property type="evidence" value="ECO:0007669"/>
    <property type="project" value="TreeGrafter"/>
</dbReference>
<keyword evidence="8 11" id="KW-0418">Kinase</keyword>
<dbReference type="FunFam" id="3.40.50.1260:FF:000006">
    <property type="entry name" value="Phosphoglycerate kinase"/>
    <property type="match status" value="1"/>
</dbReference>
<gene>
    <name evidence="12" type="ORF">A3D35_01750</name>
</gene>
<dbReference type="Pfam" id="PF00162">
    <property type="entry name" value="PGK"/>
    <property type="match status" value="2"/>
</dbReference>
<dbReference type="InterPro" id="IPR001576">
    <property type="entry name" value="Phosphoglycerate_kinase"/>
</dbReference>
<dbReference type="EC" id="2.7.2.3" evidence="4 11"/>
<dbReference type="GO" id="GO:0005524">
    <property type="term" value="F:ATP binding"/>
    <property type="evidence" value="ECO:0007669"/>
    <property type="project" value="UniProtKB-KW"/>
</dbReference>
<evidence type="ECO:0000256" key="4">
    <source>
        <dbReference type="ARBA" id="ARBA00013061"/>
    </source>
</evidence>
<name>A0A1G2I3K4_9BACT</name>
<dbReference type="GO" id="GO:0006094">
    <property type="term" value="P:gluconeogenesis"/>
    <property type="evidence" value="ECO:0007669"/>
    <property type="project" value="TreeGrafter"/>
</dbReference>
<dbReference type="InterPro" id="IPR015824">
    <property type="entry name" value="Phosphoglycerate_kinase_N"/>
</dbReference>
<keyword evidence="9 10" id="KW-0067">ATP-binding</keyword>
<dbReference type="STRING" id="1802206.A3D35_01750"/>
<proteinExistence type="inferred from homology"/>
<protein>
    <recommendedName>
        <fullName evidence="5 11">Phosphoglycerate kinase</fullName>
        <ecNumber evidence="4 11">2.7.2.3</ecNumber>
    </recommendedName>
</protein>
<accession>A0A1G2I3K4</accession>
<comment type="caution">
    <text evidence="12">The sequence shown here is derived from an EMBL/GenBank/DDBJ whole genome shotgun (WGS) entry which is preliminary data.</text>
</comment>
<organism evidence="12 13">
    <name type="scientific">Candidatus Staskawiczbacteria bacterium RIFCSPHIGHO2_02_FULL_34_9</name>
    <dbReference type="NCBI Taxonomy" id="1802206"/>
    <lineage>
        <taxon>Bacteria</taxon>
        <taxon>Candidatus Staskawicziibacteriota</taxon>
    </lineage>
</organism>
<dbReference type="AlphaFoldDB" id="A0A1G2I3K4"/>
<dbReference type="SUPFAM" id="SSF53748">
    <property type="entry name" value="Phosphoglycerate kinase"/>
    <property type="match status" value="1"/>
</dbReference>
<keyword evidence="7" id="KW-0547">Nucleotide-binding</keyword>
<evidence type="ECO:0000256" key="1">
    <source>
        <dbReference type="ARBA" id="ARBA00000642"/>
    </source>
</evidence>
<dbReference type="InterPro" id="IPR036043">
    <property type="entry name" value="Phosphoglycerate_kinase_sf"/>
</dbReference>
<evidence type="ECO:0000256" key="5">
    <source>
        <dbReference type="ARBA" id="ARBA00016471"/>
    </source>
</evidence>
<dbReference type="PRINTS" id="PR00477">
    <property type="entry name" value="PHGLYCKINASE"/>
</dbReference>
<evidence type="ECO:0000256" key="2">
    <source>
        <dbReference type="ARBA" id="ARBA00004838"/>
    </source>
</evidence>
<dbReference type="GO" id="GO:0004618">
    <property type="term" value="F:phosphoglycerate kinase activity"/>
    <property type="evidence" value="ECO:0007669"/>
    <property type="project" value="UniProtKB-EC"/>
</dbReference>
<feature type="binding site" evidence="10">
    <location>
        <position position="289"/>
    </location>
    <ligand>
        <name>ATP</name>
        <dbReference type="ChEBI" id="CHEBI:30616"/>
    </ligand>
</feature>
<dbReference type="PANTHER" id="PTHR11406:SF23">
    <property type="entry name" value="PHOSPHOGLYCERATE KINASE 1, CHLOROPLASTIC-RELATED"/>
    <property type="match status" value="1"/>
</dbReference>
<comment type="catalytic activity">
    <reaction evidence="1 11">
        <text>(2R)-3-phosphoglycerate + ATP = (2R)-3-phospho-glyceroyl phosphate + ADP</text>
        <dbReference type="Rhea" id="RHEA:14801"/>
        <dbReference type="ChEBI" id="CHEBI:30616"/>
        <dbReference type="ChEBI" id="CHEBI:57604"/>
        <dbReference type="ChEBI" id="CHEBI:58272"/>
        <dbReference type="ChEBI" id="CHEBI:456216"/>
        <dbReference type="EC" id="2.7.2.3"/>
    </reaction>
</comment>